<comment type="caution">
    <text evidence="1">The sequence shown here is derived from an EMBL/GenBank/DDBJ whole genome shotgun (WGS) entry which is preliminary data.</text>
</comment>
<protein>
    <submittedName>
        <fullName evidence="1">Uncharacterized protein</fullName>
    </submittedName>
</protein>
<dbReference type="Proteomes" id="UP000663864">
    <property type="component" value="Unassembled WGS sequence"/>
</dbReference>
<gene>
    <name evidence="1" type="ORF">ZHD862_LOCUS39267</name>
</gene>
<dbReference type="EMBL" id="CAJNOT010015980">
    <property type="protein sequence ID" value="CAF1547875.1"/>
    <property type="molecule type" value="Genomic_DNA"/>
</dbReference>
<dbReference type="AlphaFoldDB" id="A0A815WUL8"/>
<reference evidence="1" key="1">
    <citation type="submission" date="2021-02" db="EMBL/GenBank/DDBJ databases">
        <authorList>
            <person name="Nowell W R."/>
        </authorList>
    </citation>
    <scope>NUCLEOTIDE SEQUENCE</scope>
</reference>
<organism evidence="1 2">
    <name type="scientific">Rotaria sordida</name>
    <dbReference type="NCBI Taxonomy" id="392033"/>
    <lineage>
        <taxon>Eukaryota</taxon>
        <taxon>Metazoa</taxon>
        <taxon>Spiralia</taxon>
        <taxon>Gnathifera</taxon>
        <taxon>Rotifera</taxon>
        <taxon>Eurotatoria</taxon>
        <taxon>Bdelloidea</taxon>
        <taxon>Philodinida</taxon>
        <taxon>Philodinidae</taxon>
        <taxon>Rotaria</taxon>
    </lineage>
</organism>
<evidence type="ECO:0000313" key="1">
    <source>
        <dbReference type="EMBL" id="CAF1547875.1"/>
    </source>
</evidence>
<feature type="non-terminal residue" evidence="1">
    <location>
        <position position="1"/>
    </location>
</feature>
<name>A0A815WUL8_9BILA</name>
<accession>A0A815WUL8</accession>
<sequence>VFSWDKNEEDHLYFTFPLEGRSYERPLSSLINKEIKVEKN</sequence>
<evidence type="ECO:0000313" key="2">
    <source>
        <dbReference type="Proteomes" id="UP000663864"/>
    </source>
</evidence>
<proteinExistence type="predicted"/>